<feature type="region of interest" description="Disordered" evidence="1">
    <location>
        <begin position="377"/>
        <end position="407"/>
    </location>
</feature>
<evidence type="ECO:0000259" key="3">
    <source>
        <dbReference type="PROSITE" id="PS50853"/>
    </source>
</evidence>
<name>A0A1X7TSZ4_AMPQE</name>
<feature type="region of interest" description="Disordered" evidence="1">
    <location>
        <begin position="248"/>
        <end position="286"/>
    </location>
</feature>
<protein>
    <recommendedName>
        <fullName evidence="3">Fibronectin type-III domain-containing protein</fullName>
    </recommendedName>
</protein>
<dbReference type="CDD" id="cd00063">
    <property type="entry name" value="FN3"/>
    <property type="match status" value="1"/>
</dbReference>
<dbReference type="EnsemblMetazoa" id="Aqu2.1.17986_001">
    <property type="protein sequence ID" value="Aqu2.1.17986_001"/>
    <property type="gene ID" value="Aqu2.1.17986"/>
</dbReference>
<dbReference type="SMART" id="SM00060">
    <property type="entry name" value="FN3"/>
    <property type="match status" value="4"/>
</dbReference>
<dbReference type="PROSITE" id="PS50853">
    <property type="entry name" value="FN3"/>
    <property type="match status" value="2"/>
</dbReference>
<dbReference type="InterPro" id="IPR036116">
    <property type="entry name" value="FN3_sf"/>
</dbReference>
<organism evidence="4">
    <name type="scientific">Amphimedon queenslandica</name>
    <name type="common">Sponge</name>
    <dbReference type="NCBI Taxonomy" id="400682"/>
    <lineage>
        <taxon>Eukaryota</taxon>
        <taxon>Metazoa</taxon>
        <taxon>Porifera</taxon>
        <taxon>Demospongiae</taxon>
        <taxon>Heteroscleromorpha</taxon>
        <taxon>Haplosclerida</taxon>
        <taxon>Niphatidae</taxon>
        <taxon>Amphimedon</taxon>
    </lineage>
</organism>
<proteinExistence type="predicted"/>
<reference evidence="4" key="1">
    <citation type="submission" date="2017-05" db="UniProtKB">
        <authorList>
            <consortium name="EnsemblMetazoa"/>
        </authorList>
    </citation>
    <scope>IDENTIFICATION</scope>
</reference>
<keyword evidence="2" id="KW-0732">Signal</keyword>
<feature type="signal peptide" evidence="2">
    <location>
        <begin position="1"/>
        <end position="19"/>
    </location>
</feature>
<feature type="compositionally biased region" description="Basic and acidic residues" evidence="1">
    <location>
        <begin position="252"/>
        <end position="261"/>
    </location>
</feature>
<feature type="compositionally biased region" description="Polar residues" evidence="1">
    <location>
        <begin position="393"/>
        <end position="407"/>
    </location>
</feature>
<dbReference type="Gene3D" id="2.60.40.10">
    <property type="entry name" value="Immunoglobulins"/>
    <property type="match status" value="1"/>
</dbReference>
<evidence type="ECO:0000256" key="1">
    <source>
        <dbReference type="SAM" id="MobiDB-lite"/>
    </source>
</evidence>
<feature type="domain" description="Fibronectin type-III" evidence="3">
    <location>
        <begin position="881"/>
        <end position="969"/>
    </location>
</feature>
<feature type="compositionally biased region" description="Basic and acidic residues" evidence="1">
    <location>
        <begin position="377"/>
        <end position="392"/>
    </location>
</feature>
<evidence type="ECO:0000256" key="2">
    <source>
        <dbReference type="SAM" id="SignalP"/>
    </source>
</evidence>
<dbReference type="InterPro" id="IPR003961">
    <property type="entry name" value="FN3_dom"/>
</dbReference>
<dbReference type="InterPro" id="IPR013783">
    <property type="entry name" value="Ig-like_fold"/>
</dbReference>
<sequence>MSTMILNLIFLLLLQYIDCADINVHPVSINTTLNSTVVFSCEAIADDLSFRVNNTPATNIGVIAKGFSETVFNNGGTREAELEAMAYDYNNNTETSENFQRVQSSGTGPPPFIPLTATANKTSVQQQKTLPTARQTEKSFKSEAPSRIQNTMMTDLLQVLDNLEHITTTNLVLVIAKHLVLIEIAKLLHITTANLLLTMMADLVQVTARLLQVHIMMVKLLQIHTAKSDAASSYHGSKPYYDSKKASSGSYHDSRIHHESKSSSSYCDSETCHHDTSSYRDSKSSNFRDSEIHHHHETIAHIVIVKAQTHTVTAEKLQVHHTMTAKEQPHITRVKHLHILIQKHLQGHIMKAKELLAHQLVIVQAIDRINGKYSKHNEDRTGRGFDYHDKRMTSSTSEQKVTTNATTQQKKDTSVTYNWDSVVANYIMVQPVSINTTLNSTVVFSCEGTGDDLSFRVNNTPATNIDVIGKGFSATATNNGGTRKVELQAIAYDNNNNTEVKCQAITLDPPKIVFSKTVILMIQGLLASVADLDYTFINGSSVLLTWTAPYTLDNVPITGYYIVNGLLNITTNNTNFTSATNPDPCILNNVSVSAINEVGIGSSNNISFYYETVPLITPPVSVVPVIDGQQISLNISINVSTICKGEYPNSVTVSILNTDNTVINNTSISTQVNDKIMAATGSFLGPATNISSSIDNCSTIDITWTAPTVDDDRVPILYYMLNIYDAITGSLVDTVAVYDTSYQFVDNNLFIHRYTFVITGANKLGEGISKNNTFSYQKDITVQPVSINTTLNSTVVFSCEGTGDDLSFRVNNTAATNIDVIASGFRGTTTNNGGTRKVELQAIAYDNNNNTEVKCRAITLDPPKIVFSKTVILMIQGLLASVVDLDYTFIDDGSSVLLTWTAPYTLDNVPITGYYIVNELVTITTNNTNFTSATNPDPCILNNVSVSAINDVGIGSSNNIRFYYETVPLITPPVSVVPVIDGQQISLNISINISTICKGEYPNSVTVSILNTDDEIIHNASVSTQFNDQMMAVTGSTSSILLSDNTFIVNVLLSNDGGTFNDMSSFIFGFLGPVTNIESSIDDCSTIDITWTAPTVDDGVSILYYILNIYDAITGSLVDTVLVYGTSYQFVDKKLFIHCYTFVITGVNELGEGISNNDTFSYQRGPRSVTKAGLSGITAYNETSVTASFNIPITLVCTGEAPEDVTVIIRCGTGFFLSATYIVKFAHMSVNTTRSVSGIPIYEQCNISIVVSNEAGSSEPFTLAFDTHPTNTNVTTTVQTSSTATPITKSLNINTDVDY</sequence>
<evidence type="ECO:0000313" key="4">
    <source>
        <dbReference type="EnsemblMetazoa" id="Aqu2.1.17986_001"/>
    </source>
</evidence>
<accession>A0A1X7TSZ4</accession>
<dbReference type="InParanoid" id="A0A1X7TSZ4"/>
<feature type="domain" description="Fibronectin type-III" evidence="3">
    <location>
        <begin position="528"/>
        <end position="615"/>
    </location>
</feature>
<feature type="chain" id="PRO_5010855617" description="Fibronectin type-III domain-containing protein" evidence="2">
    <location>
        <begin position="20"/>
        <end position="1299"/>
    </location>
</feature>
<dbReference type="SUPFAM" id="SSF49265">
    <property type="entry name" value="Fibronectin type III"/>
    <property type="match status" value="3"/>
</dbReference>
<feature type="compositionally biased region" description="Basic and acidic residues" evidence="1">
    <location>
        <begin position="270"/>
        <end position="286"/>
    </location>
</feature>